<dbReference type="Gene3D" id="3.30.200.20">
    <property type="entry name" value="Phosphorylase Kinase, domain 1"/>
    <property type="match status" value="1"/>
</dbReference>
<dbReference type="Gene3D" id="1.10.510.10">
    <property type="entry name" value="Transferase(Phosphotransferase) domain 1"/>
    <property type="match status" value="1"/>
</dbReference>
<evidence type="ECO:0000256" key="19">
    <source>
        <dbReference type="PROSITE-ProRule" id="PRU10141"/>
    </source>
</evidence>
<dbReference type="InterPro" id="IPR008271">
    <property type="entry name" value="Ser/Thr_kinase_AS"/>
</dbReference>
<keyword evidence="3" id="KW-0245">EGF-like domain</keyword>
<evidence type="ECO:0000256" key="11">
    <source>
        <dbReference type="ARBA" id="ARBA00022989"/>
    </source>
</evidence>
<evidence type="ECO:0000256" key="5">
    <source>
        <dbReference type="ARBA" id="ARBA00022692"/>
    </source>
</evidence>
<comment type="catalytic activity">
    <reaction evidence="16 18">
        <text>L-threonyl-[protein] + ATP = O-phospho-L-threonyl-[protein] + ADP + H(+)</text>
        <dbReference type="Rhea" id="RHEA:46608"/>
        <dbReference type="Rhea" id="RHEA-COMP:11060"/>
        <dbReference type="Rhea" id="RHEA-COMP:11605"/>
        <dbReference type="ChEBI" id="CHEBI:15378"/>
        <dbReference type="ChEBI" id="CHEBI:30013"/>
        <dbReference type="ChEBI" id="CHEBI:30616"/>
        <dbReference type="ChEBI" id="CHEBI:61977"/>
        <dbReference type="ChEBI" id="CHEBI:456216"/>
        <dbReference type="EC" id="2.7.11.1"/>
    </reaction>
</comment>
<keyword evidence="14" id="KW-0675">Receptor</keyword>
<feature type="signal peptide" evidence="21">
    <location>
        <begin position="1"/>
        <end position="21"/>
    </location>
</feature>
<keyword evidence="15" id="KW-0325">Glycoprotein</keyword>
<evidence type="ECO:0000256" key="8">
    <source>
        <dbReference type="ARBA" id="ARBA00022741"/>
    </source>
</evidence>
<dbReference type="InterPro" id="IPR017441">
    <property type="entry name" value="Protein_kinase_ATP_BS"/>
</dbReference>
<keyword evidence="11 20" id="KW-1133">Transmembrane helix</keyword>
<dbReference type="SMART" id="SM00220">
    <property type="entry name" value="S_TKc"/>
    <property type="match status" value="1"/>
</dbReference>
<dbReference type="GO" id="GO:0016020">
    <property type="term" value="C:membrane"/>
    <property type="evidence" value="ECO:0007669"/>
    <property type="project" value="UniProtKB-SubCell"/>
</dbReference>
<evidence type="ECO:0000256" key="16">
    <source>
        <dbReference type="ARBA" id="ARBA00047899"/>
    </source>
</evidence>
<feature type="transmembrane region" description="Helical" evidence="20">
    <location>
        <begin position="446"/>
        <end position="476"/>
    </location>
</feature>
<dbReference type="SMART" id="SM00108">
    <property type="entry name" value="B_lectin"/>
    <property type="match status" value="1"/>
</dbReference>
<evidence type="ECO:0000256" key="2">
    <source>
        <dbReference type="ARBA" id="ARBA00022527"/>
    </source>
</evidence>
<dbReference type="SUPFAM" id="SSF51110">
    <property type="entry name" value="alpha-D-mannose-specific plant lectins"/>
    <property type="match status" value="1"/>
</dbReference>
<evidence type="ECO:0000256" key="17">
    <source>
        <dbReference type="ARBA" id="ARBA00048679"/>
    </source>
</evidence>
<keyword evidence="7" id="KW-0430">Lectin</keyword>
<evidence type="ECO:0000313" key="24">
    <source>
        <dbReference type="EMBL" id="KAL1539594.1"/>
    </source>
</evidence>
<dbReference type="Pfam" id="PF01453">
    <property type="entry name" value="B_lectin"/>
    <property type="match status" value="1"/>
</dbReference>
<dbReference type="InterPro" id="IPR024171">
    <property type="entry name" value="SRK-like_kinase"/>
</dbReference>
<evidence type="ECO:0000256" key="6">
    <source>
        <dbReference type="ARBA" id="ARBA00022729"/>
    </source>
</evidence>
<organism evidence="24 25">
    <name type="scientific">Salvia divinorum</name>
    <name type="common">Maria pastora</name>
    <name type="synonym">Diviner's sage</name>
    <dbReference type="NCBI Taxonomy" id="28513"/>
    <lineage>
        <taxon>Eukaryota</taxon>
        <taxon>Viridiplantae</taxon>
        <taxon>Streptophyta</taxon>
        <taxon>Embryophyta</taxon>
        <taxon>Tracheophyta</taxon>
        <taxon>Spermatophyta</taxon>
        <taxon>Magnoliopsida</taxon>
        <taxon>eudicotyledons</taxon>
        <taxon>Gunneridae</taxon>
        <taxon>Pentapetalae</taxon>
        <taxon>asterids</taxon>
        <taxon>lamiids</taxon>
        <taxon>Lamiales</taxon>
        <taxon>Lamiaceae</taxon>
        <taxon>Nepetoideae</taxon>
        <taxon>Mentheae</taxon>
        <taxon>Salviinae</taxon>
        <taxon>Salvia</taxon>
        <taxon>Salvia subgen. Calosphace</taxon>
    </lineage>
</organism>
<evidence type="ECO:0000256" key="15">
    <source>
        <dbReference type="ARBA" id="ARBA00023180"/>
    </source>
</evidence>
<dbReference type="EMBL" id="JBEAFC010000009">
    <property type="protein sequence ID" value="KAL1539594.1"/>
    <property type="molecule type" value="Genomic_DNA"/>
</dbReference>
<keyword evidence="8 18" id="KW-0547">Nucleotide-binding</keyword>
<feature type="domain" description="Bulb-type lectin" evidence="23">
    <location>
        <begin position="27"/>
        <end position="147"/>
    </location>
</feature>
<proteinExistence type="inferred from homology"/>
<feature type="domain" description="Protein kinase" evidence="22">
    <location>
        <begin position="507"/>
        <end position="790"/>
    </location>
</feature>
<dbReference type="InterPro" id="IPR001480">
    <property type="entry name" value="Bulb-type_lectin_dom"/>
</dbReference>
<evidence type="ECO:0000256" key="4">
    <source>
        <dbReference type="ARBA" id="ARBA00022679"/>
    </source>
</evidence>
<keyword evidence="12 20" id="KW-0472">Membrane</keyword>
<dbReference type="PANTHER" id="PTHR47976:SF15">
    <property type="entry name" value="G-TYPE LECTIN S-RECEPTOR-LIKE SERINE_THREONINE-PROTEIN KINASE RLK1"/>
    <property type="match status" value="1"/>
</dbReference>
<evidence type="ECO:0000256" key="1">
    <source>
        <dbReference type="ARBA" id="ARBA00004479"/>
    </source>
</evidence>
<comment type="caution">
    <text evidence="24">The sequence shown here is derived from an EMBL/GenBank/DDBJ whole genome shotgun (WGS) entry which is preliminary data.</text>
</comment>
<dbReference type="FunFam" id="3.30.200.20:FF:000059">
    <property type="entry name" value="S-receptor-like serine/threonine-protein kinase"/>
    <property type="match status" value="1"/>
</dbReference>
<dbReference type="FunFam" id="1.10.510.10:FF:000237">
    <property type="entry name" value="G-type lectin S-receptor-like serine/threonine-protein kinase"/>
    <property type="match status" value="1"/>
</dbReference>
<sequence length="799" mass="89658">MASRSSIIIILLLLYLHSTCSQNVSVGTSLTAASNSNPWRSYPNRDFALGFKQLQPNTDLFLLAIWFDKIPDKTTVWYERNSYPVPRGSMLRLDATNGLILQDPRGRLLYNTSGGGPADQVEHASFNDTGNFVIRSRDSSILWESFRHPADTILPTQSIEMGDTLVSRRSEANFSIGRFYASISNDGRFVFNTKTVPSNSDYDDIYYGGGTSPPNASEAVIRVTFSSGALISVVKRNGQDQILSPPLIPQVSDNYYRATLDFDGVFTQYYYPKSFGSNPGWQAARSWPQNICRNINGFTGSGACGYNSVCRLTNQRPVCECPQGFSLADPSNPYGNCEPQFVQGCIDGEPQGNDYNMEIINDVDWPGDDYERINPCTEGQCRIACQEDCFCDVSIYRDNSCWKKKLPLSNGRVDTSQGLKAFIKIRKRDIPTLRNRRPTRRDQQTLIVVISVLLGSSAFINCLFITAACFLLFFVYNRKLPAPNPVQDPSASNIRCFTFKELVQATDGFKDELGRGSFGIVYKGSIPIGSQTMAAVKKLDRMFQDSDKEFKTEVKVIGQTHHKNLVSLIGFCEEGPHRLLVYEYMSNGTLADFLFGDMRLTWSQRTQIALGIAKGLTYLHEECSSQIIHCDIKPHNILLDAYYNARISDFGLAKLLTMNQSKTLTNIRGTKGYVAPEWFRNTQISVKVDVYSFGVVLLQIISCRKTVEEGLEFGDGENPILTDWAWDCFEGGRLDALVRNEEEALRDMEMVERLVMVGLWCVQEDASLRPSMRKACQMLEGVVQVPKPFNPYSSTTGRE</sequence>
<dbReference type="EC" id="2.7.11.1" evidence="18"/>
<keyword evidence="2 18" id="KW-0723">Serine/threonine-protein kinase</keyword>
<keyword evidence="9 18" id="KW-0418">Kinase</keyword>
<dbReference type="InterPro" id="IPR000719">
    <property type="entry name" value="Prot_kinase_dom"/>
</dbReference>
<evidence type="ECO:0000256" key="9">
    <source>
        <dbReference type="ARBA" id="ARBA00022777"/>
    </source>
</evidence>
<evidence type="ECO:0000256" key="21">
    <source>
        <dbReference type="SAM" id="SignalP"/>
    </source>
</evidence>
<evidence type="ECO:0000256" key="3">
    <source>
        <dbReference type="ARBA" id="ARBA00022536"/>
    </source>
</evidence>
<evidence type="ECO:0000256" key="12">
    <source>
        <dbReference type="ARBA" id="ARBA00023136"/>
    </source>
</evidence>
<evidence type="ECO:0000256" key="20">
    <source>
        <dbReference type="SAM" id="Phobius"/>
    </source>
</evidence>
<dbReference type="PROSITE" id="PS50011">
    <property type="entry name" value="PROTEIN_KINASE_DOM"/>
    <property type="match status" value="1"/>
</dbReference>
<keyword evidence="13" id="KW-1015">Disulfide bond</keyword>
<dbReference type="Gene3D" id="2.90.10.10">
    <property type="entry name" value="Bulb-type lectin domain"/>
    <property type="match status" value="1"/>
</dbReference>
<dbReference type="GO" id="GO:0004674">
    <property type="term" value="F:protein serine/threonine kinase activity"/>
    <property type="evidence" value="ECO:0007669"/>
    <property type="project" value="UniProtKB-KW"/>
</dbReference>
<comment type="catalytic activity">
    <reaction evidence="17 18">
        <text>L-seryl-[protein] + ATP = O-phospho-L-seryl-[protein] + ADP + H(+)</text>
        <dbReference type="Rhea" id="RHEA:17989"/>
        <dbReference type="Rhea" id="RHEA-COMP:9863"/>
        <dbReference type="Rhea" id="RHEA-COMP:11604"/>
        <dbReference type="ChEBI" id="CHEBI:15378"/>
        <dbReference type="ChEBI" id="CHEBI:29999"/>
        <dbReference type="ChEBI" id="CHEBI:30616"/>
        <dbReference type="ChEBI" id="CHEBI:83421"/>
        <dbReference type="ChEBI" id="CHEBI:456216"/>
        <dbReference type="EC" id="2.7.11.1"/>
    </reaction>
</comment>
<comment type="similarity">
    <text evidence="18">Belongs to the protein kinase superfamily. Ser/Thr protein kinase family.</text>
</comment>
<evidence type="ECO:0000313" key="25">
    <source>
        <dbReference type="Proteomes" id="UP001567538"/>
    </source>
</evidence>
<keyword evidence="6 21" id="KW-0732">Signal</keyword>
<name>A0ABD1G661_SALDI</name>
<dbReference type="PIRSF" id="PIRSF000641">
    <property type="entry name" value="SRK"/>
    <property type="match status" value="1"/>
</dbReference>
<evidence type="ECO:0000259" key="22">
    <source>
        <dbReference type="PROSITE" id="PS50011"/>
    </source>
</evidence>
<dbReference type="PROSITE" id="PS00108">
    <property type="entry name" value="PROTEIN_KINASE_ST"/>
    <property type="match status" value="1"/>
</dbReference>
<evidence type="ECO:0000259" key="23">
    <source>
        <dbReference type="PROSITE" id="PS50927"/>
    </source>
</evidence>
<dbReference type="GO" id="GO:0005524">
    <property type="term" value="F:ATP binding"/>
    <property type="evidence" value="ECO:0007669"/>
    <property type="project" value="UniProtKB-UniRule"/>
</dbReference>
<feature type="binding site" evidence="19">
    <location>
        <position position="538"/>
    </location>
    <ligand>
        <name>ATP</name>
        <dbReference type="ChEBI" id="CHEBI:30616"/>
    </ligand>
</feature>
<evidence type="ECO:0000256" key="18">
    <source>
        <dbReference type="PIRNR" id="PIRNR000641"/>
    </source>
</evidence>
<evidence type="ECO:0000256" key="10">
    <source>
        <dbReference type="ARBA" id="ARBA00022840"/>
    </source>
</evidence>
<dbReference type="PANTHER" id="PTHR47976">
    <property type="entry name" value="G-TYPE LECTIN S-RECEPTOR-LIKE SERINE/THREONINE-PROTEIN KINASE SD2-5"/>
    <property type="match status" value="1"/>
</dbReference>
<dbReference type="Pfam" id="PF00069">
    <property type="entry name" value="Pkinase"/>
    <property type="match status" value="1"/>
</dbReference>
<evidence type="ECO:0000256" key="14">
    <source>
        <dbReference type="ARBA" id="ARBA00023170"/>
    </source>
</evidence>
<keyword evidence="4 18" id="KW-0808">Transferase</keyword>
<dbReference type="GO" id="GO:0030246">
    <property type="term" value="F:carbohydrate binding"/>
    <property type="evidence" value="ECO:0007669"/>
    <property type="project" value="UniProtKB-KW"/>
</dbReference>
<dbReference type="PROSITE" id="PS00107">
    <property type="entry name" value="PROTEIN_KINASE_ATP"/>
    <property type="match status" value="1"/>
</dbReference>
<keyword evidence="10 18" id="KW-0067">ATP-binding</keyword>
<protein>
    <recommendedName>
        <fullName evidence="18">Receptor-like serine/threonine-protein kinase</fullName>
        <ecNumber evidence="18">2.7.11.1</ecNumber>
    </recommendedName>
</protein>
<evidence type="ECO:0000256" key="13">
    <source>
        <dbReference type="ARBA" id="ARBA00023157"/>
    </source>
</evidence>
<dbReference type="InterPro" id="IPR036426">
    <property type="entry name" value="Bulb-type_lectin_dom_sf"/>
</dbReference>
<dbReference type="InterPro" id="IPR051343">
    <property type="entry name" value="G-type_lectin_kinases/EP1-like"/>
</dbReference>
<evidence type="ECO:0000256" key="7">
    <source>
        <dbReference type="ARBA" id="ARBA00022734"/>
    </source>
</evidence>
<reference evidence="24 25" key="1">
    <citation type="submission" date="2024-06" db="EMBL/GenBank/DDBJ databases">
        <title>A chromosome level genome sequence of Diviner's sage (Salvia divinorum).</title>
        <authorList>
            <person name="Ford S.A."/>
            <person name="Ro D.-K."/>
            <person name="Ness R.W."/>
            <person name="Phillips M.A."/>
        </authorList>
    </citation>
    <scope>NUCLEOTIDE SEQUENCE [LARGE SCALE GENOMIC DNA]</scope>
    <source>
        <strain evidence="24">SAF-2024a</strain>
        <tissue evidence="24">Leaf</tissue>
    </source>
</reference>
<gene>
    <name evidence="24" type="ORF">AAHA92_24056</name>
</gene>
<dbReference type="Proteomes" id="UP001567538">
    <property type="component" value="Unassembled WGS sequence"/>
</dbReference>
<dbReference type="AlphaFoldDB" id="A0ABD1G661"/>
<accession>A0ABD1G661</accession>
<feature type="chain" id="PRO_5044823179" description="Receptor-like serine/threonine-protein kinase" evidence="21">
    <location>
        <begin position="22"/>
        <end position="799"/>
    </location>
</feature>
<dbReference type="InterPro" id="IPR011009">
    <property type="entry name" value="Kinase-like_dom_sf"/>
</dbReference>
<dbReference type="CDD" id="cd14066">
    <property type="entry name" value="STKc_IRAK"/>
    <property type="match status" value="1"/>
</dbReference>
<keyword evidence="5 20" id="KW-0812">Transmembrane</keyword>
<keyword evidence="25" id="KW-1185">Reference proteome</keyword>
<dbReference type="SUPFAM" id="SSF56112">
    <property type="entry name" value="Protein kinase-like (PK-like)"/>
    <property type="match status" value="1"/>
</dbReference>
<comment type="subcellular location">
    <subcellularLocation>
        <location evidence="1">Membrane</location>
        <topology evidence="1">Single-pass type I membrane protein</topology>
    </subcellularLocation>
</comment>
<dbReference type="PROSITE" id="PS50927">
    <property type="entry name" value="BULB_LECTIN"/>
    <property type="match status" value="1"/>
</dbReference>